<organism evidence="2 3">
    <name type="scientific">Estrella lausannensis</name>
    <dbReference type="NCBI Taxonomy" id="483423"/>
    <lineage>
        <taxon>Bacteria</taxon>
        <taxon>Pseudomonadati</taxon>
        <taxon>Chlamydiota</taxon>
        <taxon>Chlamydiia</taxon>
        <taxon>Parachlamydiales</taxon>
        <taxon>Candidatus Criblamydiaceae</taxon>
        <taxon>Estrella</taxon>
    </lineage>
</organism>
<dbReference type="EMBL" id="CWGJ01000011">
    <property type="protein sequence ID" value="CRX38087.1"/>
    <property type="molecule type" value="Genomic_DNA"/>
</dbReference>
<feature type="signal peptide" evidence="1">
    <location>
        <begin position="1"/>
        <end position="21"/>
    </location>
</feature>
<dbReference type="OrthoDB" id="18768at2"/>
<keyword evidence="1" id="KW-0732">Signal</keyword>
<evidence type="ECO:0000313" key="2">
    <source>
        <dbReference type="EMBL" id="CRX38087.1"/>
    </source>
</evidence>
<feature type="chain" id="PRO_5005218475" evidence="1">
    <location>
        <begin position="22"/>
        <end position="574"/>
    </location>
</feature>
<gene>
    <name evidence="2" type="ORF">ELAC_0735</name>
</gene>
<dbReference type="Gene3D" id="1.25.10.10">
    <property type="entry name" value="Leucine-rich Repeat Variant"/>
    <property type="match status" value="1"/>
</dbReference>
<dbReference type="Proteomes" id="UP000220251">
    <property type="component" value="Unassembled WGS sequence"/>
</dbReference>
<reference evidence="3" key="1">
    <citation type="submission" date="2015-06" db="EMBL/GenBank/DDBJ databases">
        <authorList>
            <person name="Bertelli C."/>
        </authorList>
    </citation>
    <scope>NUCLEOTIDE SEQUENCE [LARGE SCALE GENOMIC DNA]</scope>
    <source>
        <strain evidence="3">CRIB-30</strain>
    </source>
</reference>
<proteinExistence type="predicted"/>
<evidence type="ECO:0000313" key="3">
    <source>
        <dbReference type="Proteomes" id="UP000220251"/>
    </source>
</evidence>
<evidence type="ECO:0000256" key="1">
    <source>
        <dbReference type="SAM" id="SignalP"/>
    </source>
</evidence>
<dbReference type="RefSeq" id="WP_098037940.1">
    <property type="nucleotide sequence ID" value="NZ_CWGJ01000011.1"/>
</dbReference>
<dbReference type="AlphaFoldDB" id="A0A0H5DP24"/>
<accession>A0A0H5DP24</accession>
<protein>
    <submittedName>
        <fullName evidence="2">Conserved putative secreted protein</fullName>
    </submittedName>
</protein>
<dbReference type="SUPFAM" id="SSF48371">
    <property type="entry name" value="ARM repeat"/>
    <property type="match status" value="1"/>
</dbReference>
<dbReference type="InterPro" id="IPR011989">
    <property type="entry name" value="ARM-like"/>
</dbReference>
<sequence length="574" mass="64448">MRYANALLIFAALAFAGQLHAENTLSSKPEVAVKNSFNPNAASQLQYLSGSGRVRKAIELYRQMQQEEGKHKTELLRAIGVGLLESGANAKDPEIQLLTLFGAGISLDERTSHILSNALESEIPEFNLIALNFISSFSQEDSEQMLLKALRSNWLPIRLEAIHKLSIARHPMALIQAEALLFKLDGDILGLFSDFFLLMDDPKANRQIKKLLMHKQSEVRVPTILNVARHRRDDFLPMVRSLSLQLDIAQLEACAFAFGAFKDETSIRRLETLAKHPSDQVRLAALKALYLCGEEDRKEDIIALAKGKNLFAIASLAEIPGTEEVLARLAQDSDLLVRLNASIALLEMKDARSLRGVAEILMRDSRDLAISKSYSYGKTLFFYKTIPSAKENLADAPLLAELSLKHKESLLGKASLLKEKEFLLLAKTLFEQRQDDLAPELAAILERMQTEQAIALLKQASQLVGAPLVRSYANLALYRLGVEGPYFDNLRDWIQSEMNIPMIQLRPLLPFQLREETSRFDLSWEERSRLLVESFESFARTQDERGLDILLNMIAYGNSKNRYALAGILLRSSL</sequence>
<keyword evidence="3" id="KW-1185">Reference proteome</keyword>
<name>A0A0H5DP24_9BACT</name>
<dbReference type="InterPro" id="IPR016024">
    <property type="entry name" value="ARM-type_fold"/>
</dbReference>